<gene>
    <name evidence="1" type="ORF">F2Q69_00025155</name>
</gene>
<proteinExistence type="predicted"/>
<reference evidence="1" key="1">
    <citation type="submission" date="2019-12" db="EMBL/GenBank/DDBJ databases">
        <title>Genome sequencing and annotation of Brassica cretica.</title>
        <authorList>
            <person name="Studholme D.J."/>
            <person name="Sarris P."/>
        </authorList>
    </citation>
    <scope>NUCLEOTIDE SEQUENCE</scope>
    <source>
        <strain evidence="1">PFS-109/04</strain>
        <tissue evidence="1">Leaf</tissue>
    </source>
</reference>
<name>A0A8S9Q423_BRACR</name>
<dbReference type="EMBL" id="QGKX02001290">
    <property type="protein sequence ID" value="KAF3537389.1"/>
    <property type="molecule type" value="Genomic_DNA"/>
</dbReference>
<comment type="caution">
    <text evidence="1">The sequence shown here is derived from an EMBL/GenBank/DDBJ whole genome shotgun (WGS) entry which is preliminary data.</text>
</comment>
<organism evidence="1 2">
    <name type="scientific">Brassica cretica</name>
    <name type="common">Mustard</name>
    <dbReference type="NCBI Taxonomy" id="69181"/>
    <lineage>
        <taxon>Eukaryota</taxon>
        <taxon>Viridiplantae</taxon>
        <taxon>Streptophyta</taxon>
        <taxon>Embryophyta</taxon>
        <taxon>Tracheophyta</taxon>
        <taxon>Spermatophyta</taxon>
        <taxon>Magnoliopsida</taxon>
        <taxon>eudicotyledons</taxon>
        <taxon>Gunneridae</taxon>
        <taxon>Pentapetalae</taxon>
        <taxon>rosids</taxon>
        <taxon>malvids</taxon>
        <taxon>Brassicales</taxon>
        <taxon>Brassicaceae</taxon>
        <taxon>Brassiceae</taxon>
        <taxon>Brassica</taxon>
    </lineage>
</organism>
<evidence type="ECO:0000313" key="2">
    <source>
        <dbReference type="Proteomes" id="UP000712600"/>
    </source>
</evidence>
<dbReference type="AlphaFoldDB" id="A0A8S9Q423"/>
<dbReference type="Proteomes" id="UP000712600">
    <property type="component" value="Unassembled WGS sequence"/>
</dbReference>
<accession>A0A8S9Q423</accession>
<protein>
    <submittedName>
        <fullName evidence="1">Uncharacterized protein</fullName>
    </submittedName>
</protein>
<evidence type="ECO:0000313" key="1">
    <source>
        <dbReference type="EMBL" id="KAF3537389.1"/>
    </source>
</evidence>
<sequence>MCPYVHIPGSSTWKECLTLLIKFWTRLADEMQEVNSSDTKTTCQKKSGKRRLLESTFNGNKEGHVSLLHCFGLIESQLHDLEPEEKEKKQHVVAAHPLHACCANEEVLLEDNEAESLTGILARGKSEEILGEAARVSGRFISSKEQFKGSNTICLNVTF</sequence>